<dbReference type="GO" id="GO:0008615">
    <property type="term" value="P:pyridoxine biosynthetic process"/>
    <property type="evidence" value="ECO:0007669"/>
    <property type="project" value="UniProtKB-KW"/>
</dbReference>
<evidence type="ECO:0000256" key="5">
    <source>
        <dbReference type="ARBA" id="ARBA00023096"/>
    </source>
</evidence>
<feature type="domain" description="Pyridoxine 5'-phosphate oxidase dimerisation C-terminal" evidence="8">
    <location>
        <begin position="174"/>
        <end position="214"/>
    </location>
</feature>
<keyword evidence="9" id="KW-0614">Plasmid</keyword>
<keyword evidence="10" id="KW-1185">Reference proteome</keyword>
<dbReference type="Gene3D" id="2.30.110.10">
    <property type="entry name" value="Electron Transport, Fmn-binding Protein, Chain A"/>
    <property type="match status" value="1"/>
</dbReference>
<accession>A0A5Q0CB50</accession>
<evidence type="ECO:0000259" key="8">
    <source>
        <dbReference type="Pfam" id="PF10590"/>
    </source>
</evidence>
<keyword evidence="4 9" id="KW-0560">Oxidoreductase</keyword>
<keyword evidence="5" id="KW-0664">Pyridoxine biosynthesis</keyword>
<dbReference type="PANTHER" id="PTHR10851">
    <property type="entry name" value="PYRIDOXINE-5-PHOSPHATE OXIDASE"/>
    <property type="match status" value="1"/>
</dbReference>
<protein>
    <submittedName>
        <fullName evidence="9">Pyridoxamine 5'-phosphate oxidase</fullName>
        <ecNumber evidence="9">1.4.3.5</ecNumber>
    </submittedName>
</protein>
<dbReference type="InterPro" id="IPR012349">
    <property type="entry name" value="Split_barrel_FMN-bd"/>
</dbReference>
<dbReference type="PANTHER" id="PTHR10851:SF0">
    <property type="entry name" value="PYRIDOXINE-5'-PHOSPHATE OXIDASE"/>
    <property type="match status" value="1"/>
</dbReference>
<sequence length="214" mass="24305">MKDQLQSLTSLSGPFPPFDLDATCDDPCDLFSIWLREAIESGVREPRSMILSTVDESGAPDARVLILKNLDHRGWHFATTDAGPKGRQIAANPYVALTFYWQQLGRQVRIRGIALPAPEAERNSDFRRRSTAARAVALVGRQSEVLSSRRELDLAVEAQARRIAETPDIVAPNWSVFMVMSHEVEFWQGNPDRLHQRLRYRKAKSGWLKEPLWP</sequence>
<dbReference type="Pfam" id="PF10590">
    <property type="entry name" value="PNP_phzG_C"/>
    <property type="match status" value="1"/>
</dbReference>
<feature type="domain" description="Pyridoxamine 5'-phosphate oxidase N-terminal" evidence="7">
    <location>
        <begin position="35"/>
        <end position="157"/>
    </location>
</feature>
<dbReference type="NCBIfam" id="NF004231">
    <property type="entry name" value="PRK05679.1"/>
    <property type="match status" value="1"/>
</dbReference>
<gene>
    <name evidence="9" type="primary">pdxH</name>
    <name evidence="9" type="ORF">FZ934_22795</name>
</gene>
<comment type="similarity">
    <text evidence="1">Belongs to the pyridoxamine 5'-phosphate oxidase family.</text>
</comment>
<dbReference type="InterPro" id="IPR019576">
    <property type="entry name" value="Pyridoxamine_oxidase_dimer_C"/>
</dbReference>
<comment type="cofactor">
    <cofactor evidence="6">
        <name>FMN</name>
        <dbReference type="ChEBI" id="CHEBI:58210"/>
    </cofactor>
    <text evidence="6">Binds 1 FMN per subunit.</text>
</comment>
<dbReference type="EC" id="1.4.3.5" evidence="9"/>
<feature type="binding site" evidence="6">
    <location>
        <position position="107"/>
    </location>
    <ligand>
        <name>FMN</name>
        <dbReference type="ChEBI" id="CHEBI:58210"/>
    </ligand>
</feature>
<evidence type="ECO:0000256" key="4">
    <source>
        <dbReference type="ARBA" id="ARBA00023002"/>
    </source>
</evidence>
<evidence type="ECO:0000256" key="1">
    <source>
        <dbReference type="ARBA" id="ARBA00007301"/>
    </source>
</evidence>
<dbReference type="AlphaFoldDB" id="A0A5Q0CB50"/>
<dbReference type="RefSeq" id="WP_153273111.1">
    <property type="nucleotide sequence ID" value="NZ_CP043499.1"/>
</dbReference>
<keyword evidence="2" id="KW-0285">Flavoprotein</keyword>
<evidence type="ECO:0000256" key="3">
    <source>
        <dbReference type="ARBA" id="ARBA00022643"/>
    </source>
</evidence>
<reference evidence="9 10" key="1">
    <citation type="submission" date="2019-08" db="EMBL/GenBank/DDBJ databases">
        <title>Prosopis cineraria nodule microbiome.</title>
        <authorList>
            <person name="Ali R."/>
            <person name="Chaluvadi S.R."/>
            <person name="Wang X."/>
        </authorList>
    </citation>
    <scope>NUCLEOTIDE SEQUENCE [LARGE SCALE GENOMIC DNA]</scope>
    <source>
        <strain evidence="9 10">BG7</strain>
        <plasmid evidence="9 10">unnamed</plasmid>
    </source>
</reference>
<feature type="binding site" evidence="6">
    <location>
        <position position="187"/>
    </location>
    <ligand>
        <name>FMN</name>
        <dbReference type="ChEBI" id="CHEBI:58210"/>
    </ligand>
</feature>
<evidence type="ECO:0000313" key="9">
    <source>
        <dbReference type="EMBL" id="QFY63138.1"/>
    </source>
</evidence>
<keyword evidence="3 6" id="KW-0288">FMN</keyword>
<feature type="binding site" evidence="6">
    <location>
        <position position="197"/>
    </location>
    <ligand>
        <name>FMN</name>
        <dbReference type="ChEBI" id="CHEBI:58210"/>
    </ligand>
</feature>
<dbReference type="OrthoDB" id="9780392at2"/>
<dbReference type="Pfam" id="PF01243">
    <property type="entry name" value="PNPOx_N"/>
    <property type="match status" value="1"/>
</dbReference>
<dbReference type="PIRSF" id="PIRSF000190">
    <property type="entry name" value="Pyd_amn-ph_oxd"/>
    <property type="match status" value="1"/>
</dbReference>
<dbReference type="KEGG" id="rgr:FZ934_22795"/>
<evidence type="ECO:0000256" key="2">
    <source>
        <dbReference type="ARBA" id="ARBA00022630"/>
    </source>
</evidence>
<feature type="binding site" evidence="6">
    <location>
        <begin position="63"/>
        <end position="68"/>
    </location>
    <ligand>
        <name>FMN</name>
        <dbReference type="ChEBI" id="CHEBI:58210"/>
    </ligand>
</feature>
<dbReference type="SUPFAM" id="SSF50475">
    <property type="entry name" value="FMN-binding split barrel"/>
    <property type="match status" value="1"/>
</dbReference>
<evidence type="ECO:0000259" key="7">
    <source>
        <dbReference type="Pfam" id="PF01243"/>
    </source>
</evidence>
<evidence type="ECO:0000313" key="10">
    <source>
        <dbReference type="Proteomes" id="UP000326881"/>
    </source>
</evidence>
<dbReference type="GO" id="GO:0004733">
    <property type="term" value="F:pyridoxamine phosphate oxidase activity"/>
    <property type="evidence" value="ECO:0007669"/>
    <property type="project" value="UniProtKB-EC"/>
</dbReference>
<dbReference type="InterPro" id="IPR000659">
    <property type="entry name" value="Pyridox_Oxase"/>
</dbReference>
<feature type="binding site" evidence="6">
    <location>
        <begin position="142"/>
        <end position="143"/>
    </location>
    <ligand>
        <name>FMN</name>
        <dbReference type="ChEBI" id="CHEBI:58210"/>
    </ligand>
</feature>
<dbReference type="EMBL" id="CP043499">
    <property type="protein sequence ID" value="QFY63138.1"/>
    <property type="molecule type" value="Genomic_DNA"/>
</dbReference>
<feature type="binding site" evidence="6">
    <location>
        <position position="85"/>
    </location>
    <ligand>
        <name>FMN</name>
        <dbReference type="ChEBI" id="CHEBI:58210"/>
    </ligand>
</feature>
<organism evidence="9 10">
    <name type="scientific">Rhizobium grahamii</name>
    <dbReference type="NCBI Taxonomy" id="1120045"/>
    <lineage>
        <taxon>Bacteria</taxon>
        <taxon>Pseudomonadati</taxon>
        <taxon>Pseudomonadota</taxon>
        <taxon>Alphaproteobacteria</taxon>
        <taxon>Hyphomicrobiales</taxon>
        <taxon>Rhizobiaceae</taxon>
        <taxon>Rhizobium/Agrobacterium group</taxon>
        <taxon>Rhizobium</taxon>
    </lineage>
</organism>
<evidence type="ECO:0000256" key="6">
    <source>
        <dbReference type="PIRSR" id="PIRSR000190-2"/>
    </source>
</evidence>
<proteinExistence type="inferred from homology"/>
<dbReference type="GO" id="GO:0010181">
    <property type="term" value="F:FMN binding"/>
    <property type="evidence" value="ECO:0007669"/>
    <property type="project" value="InterPro"/>
</dbReference>
<dbReference type="Proteomes" id="UP000326881">
    <property type="component" value="Plasmid unnamed"/>
</dbReference>
<geneLocation type="plasmid" evidence="9 10">
    <name>unnamed</name>
</geneLocation>
<name>A0A5Q0CB50_9HYPH</name>
<dbReference type="InterPro" id="IPR011576">
    <property type="entry name" value="Pyridox_Oxase_N"/>
</dbReference>